<keyword evidence="3" id="KW-1185">Reference proteome</keyword>
<dbReference type="InterPro" id="IPR036812">
    <property type="entry name" value="NAD(P)_OxRdtase_dom_sf"/>
</dbReference>
<dbReference type="InterPro" id="IPR050523">
    <property type="entry name" value="AKR_Detox_Biosynth"/>
</dbReference>
<organism evidence="2 3">
    <name type="scientific">Brachybacterium hainanense</name>
    <dbReference type="NCBI Taxonomy" id="1541174"/>
    <lineage>
        <taxon>Bacteria</taxon>
        <taxon>Bacillati</taxon>
        <taxon>Actinomycetota</taxon>
        <taxon>Actinomycetes</taxon>
        <taxon>Micrococcales</taxon>
        <taxon>Dermabacteraceae</taxon>
        <taxon>Brachybacterium</taxon>
    </lineage>
</organism>
<protein>
    <submittedName>
        <fullName evidence="2">Aldo/keto reductase</fullName>
    </submittedName>
</protein>
<dbReference type="InterPro" id="IPR020471">
    <property type="entry name" value="AKR"/>
</dbReference>
<dbReference type="EMBL" id="JBHLSV010000016">
    <property type="protein sequence ID" value="MFC0674874.1"/>
    <property type="molecule type" value="Genomic_DNA"/>
</dbReference>
<comment type="caution">
    <text evidence="2">The sequence shown here is derived from an EMBL/GenBank/DDBJ whole genome shotgun (WGS) entry which is preliminary data.</text>
</comment>
<sequence>MPTAPSAFGDLVLGGNVFGWTADAALGHRILDAFVDAGGTAVDTADVYSAWVDGNSGGESEEIIGSWLTRRTDRDALSIATKVFSHPRRPGLSPANIRGALEDSLRRLRTDHVDLYYAHRDDPEVPQEEYLGVLHELVTEGKIREIGASNFEAGRLRSAAAITAAGDLTPVTVAQDRVNLVERAYEQELAPTLAELGIVELPYSSLASGFLSGKYRPGREVDSVRAGGAGAYLEDPRNVALLEVLDEIAAGHGVGISAIALSWLRSRPAVAAPIASARTLEQLAALVRTIGLELSTQEVAALDAASAHRLPEAASTGA</sequence>
<dbReference type="Gene3D" id="3.20.20.100">
    <property type="entry name" value="NADP-dependent oxidoreductase domain"/>
    <property type="match status" value="1"/>
</dbReference>
<dbReference type="PANTHER" id="PTHR43364:SF6">
    <property type="entry name" value="OXIDOREDUCTASE-RELATED"/>
    <property type="match status" value="1"/>
</dbReference>
<dbReference type="PRINTS" id="PR00069">
    <property type="entry name" value="ALDKETRDTASE"/>
</dbReference>
<accession>A0ABV6RE91</accession>
<dbReference type="Proteomes" id="UP001589793">
    <property type="component" value="Unassembled WGS sequence"/>
</dbReference>
<dbReference type="RefSeq" id="WP_376981370.1">
    <property type="nucleotide sequence ID" value="NZ_JBHLSV010000016.1"/>
</dbReference>
<dbReference type="SUPFAM" id="SSF51430">
    <property type="entry name" value="NAD(P)-linked oxidoreductase"/>
    <property type="match status" value="1"/>
</dbReference>
<feature type="domain" description="NADP-dependent oxidoreductase" evidence="1">
    <location>
        <begin position="11"/>
        <end position="305"/>
    </location>
</feature>
<gene>
    <name evidence="2" type="ORF">ACFFF6_12980</name>
</gene>
<name>A0ABV6RE91_9MICO</name>
<dbReference type="Pfam" id="PF00248">
    <property type="entry name" value="Aldo_ket_red"/>
    <property type="match status" value="1"/>
</dbReference>
<reference evidence="2 3" key="1">
    <citation type="submission" date="2024-09" db="EMBL/GenBank/DDBJ databases">
        <authorList>
            <person name="Sun Q."/>
            <person name="Mori K."/>
        </authorList>
    </citation>
    <scope>NUCLEOTIDE SEQUENCE [LARGE SCALE GENOMIC DNA]</scope>
    <source>
        <strain evidence="2 3">CICC 10874</strain>
    </source>
</reference>
<dbReference type="InterPro" id="IPR023210">
    <property type="entry name" value="NADP_OxRdtase_dom"/>
</dbReference>
<evidence type="ECO:0000259" key="1">
    <source>
        <dbReference type="Pfam" id="PF00248"/>
    </source>
</evidence>
<dbReference type="PANTHER" id="PTHR43364">
    <property type="entry name" value="NADH-SPECIFIC METHYLGLYOXAL REDUCTASE-RELATED"/>
    <property type="match status" value="1"/>
</dbReference>
<evidence type="ECO:0000313" key="3">
    <source>
        <dbReference type="Proteomes" id="UP001589793"/>
    </source>
</evidence>
<evidence type="ECO:0000313" key="2">
    <source>
        <dbReference type="EMBL" id="MFC0674874.1"/>
    </source>
</evidence>
<proteinExistence type="predicted"/>